<dbReference type="InterPro" id="IPR027417">
    <property type="entry name" value="P-loop_NTPase"/>
</dbReference>
<reference evidence="1" key="1">
    <citation type="submission" date="2023-08" db="EMBL/GenBank/DDBJ databases">
        <title>A de novo genome assembly of Solanum verrucosum Schlechtendal, a Mexican diploid species geographically isolated from the other diploid A-genome species in potato relatives.</title>
        <authorList>
            <person name="Hosaka K."/>
        </authorList>
    </citation>
    <scope>NUCLEOTIDE SEQUENCE</scope>
    <source>
        <tissue evidence="1">Young leaves</tissue>
    </source>
</reference>
<accession>A0AAF0UC33</accession>
<evidence type="ECO:0000313" key="2">
    <source>
        <dbReference type="Proteomes" id="UP001234989"/>
    </source>
</evidence>
<dbReference type="Proteomes" id="UP001234989">
    <property type="component" value="Chromosome 8"/>
</dbReference>
<organism evidence="1 2">
    <name type="scientific">Solanum verrucosum</name>
    <dbReference type="NCBI Taxonomy" id="315347"/>
    <lineage>
        <taxon>Eukaryota</taxon>
        <taxon>Viridiplantae</taxon>
        <taxon>Streptophyta</taxon>
        <taxon>Embryophyta</taxon>
        <taxon>Tracheophyta</taxon>
        <taxon>Spermatophyta</taxon>
        <taxon>Magnoliopsida</taxon>
        <taxon>eudicotyledons</taxon>
        <taxon>Gunneridae</taxon>
        <taxon>Pentapetalae</taxon>
        <taxon>asterids</taxon>
        <taxon>lamiids</taxon>
        <taxon>Solanales</taxon>
        <taxon>Solanaceae</taxon>
        <taxon>Solanoideae</taxon>
        <taxon>Solaneae</taxon>
        <taxon>Solanum</taxon>
    </lineage>
</organism>
<evidence type="ECO:0000313" key="1">
    <source>
        <dbReference type="EMBL" id="WMV43078.1"/>
    </source>
</evidence>
<proteinExistence type="predicted"/>
<dbReference type="EMBL" id="CP133619">
    <property type="protein sequence ID" value="WMV43078.1"/>
    <property type="molecule type" value="Genomic_DNA"/>
</dbReference>
<dbReference type="Pfam" id="PF01745">
    <property type="entry name" value="IPT"/>
    <property type="match status" value="1"/>
</dbReference>
<dbReference type="Gene3D" id="3.40.50.300">
    <property type="entry name" value="P-loop containing nucleotide triphosphate hydrolases"/>
    <property type="match status" value="1"/>
</dbReference>
<protein>
    <submittedName>
        <fullName evidence="1">Uncharacterized protein</fullName>
    </submittedName>
</protein>
<dbReference type="AlphaFoldDB" id="A0AAF0UC33"/>
<keyword evidence="2" id="KW-1185">Reference proteome</keyword>
<sequence length="42" mass="4682">MGATGIKKSKFFVDLANYFSVEVVSSDRIQVYKGLDLVTIKI</sequence>
<gene>
    <name evidence="1" type="ORF">MTR67_036463</name>
</gene>
<name>A0AAF0UC33_SOLVR</name>